<evidence type="ECO:0000256" key="3">
    <source>
        <dbReference type="ARBA" id="ARBA00023229"/>
    </source>
</evidence>
<organism evidence="5 6">
    <name type="scientific">Sulfoacidibacillus ferrooxidans</name>
    <dbReference type="NCBI Taxonomy" id="2005001"/>
    <lineage>
        <taxon>Bacteria</taxon>
        <taxon>Bacillati</taxon>
        <taxon>Bacillota</taxon>
        <taxon>Bacilli</taxon>
        <taxon>Bacillales</taxon>
        <taxon>Alicyclobacillaceae</taxon>
        <taxon>Sulfoacidibacillus</taxon>
    </lineage>
</organism>
<feature type="site" description="Transition state stabilizer" evidence="4">
    <location>
        <position position="32"/>
    </location>
</feature>
<dbReference type="InterPro" id="IPR034683">
    <property type="entry name" value="IspD/TarI"/>
</dbReference>
<evidence type="ECO:0000256" key="1">
    <source>
        <dbReference type="ARBA" id="ARBA00022679"/>
    </source>
</evidence>
<dbReference type="NCBIfam" id="TIGR00453">
    <property type="entry name" value="ispD"/>
    <property type="match status" value="1"/>
</dbReference>
<dbReference type="HAMAP" id="MF_00108">
    <property type="entry name" value="IspD"/>
    <property type="match status" value="1"/>
</dbReference>
<dbReference type="InterPro" id="IPR050088">
    <property type="entry name" value="IspD/TarI_cytidylyltransf_bact"/>
</dbReference>
<keyword evidence="6" id="KW-1185">Reference proteome</keyword>
<comment type="pathway">
    <text evidence="4">Isoprenoid biosynthesis; isopentenyl diphosphate biosynthesis via DXP pathway; isopentenyl diphosphate from 1-deoxy-D-xylulose 5-phosphate: step 2/6.</text>
</comment>
<dbReference type="InterPro" id="IPR029044">
    <property type="entry name" value="Nucleotide-diphossugar_trans"/>
</dbReference>
<dbReference type="Proteomes" id="UP001139263">
    <property type="component" value="Unassembled WGS sequence"/>
</dbReference>
<dbReference type="CDD" id="cd02516">
    <property type="entry name" value="CDP-ME_synthetase"/>
    <property type="match status" value="1"/>
</dbReference>
<keyword evidence="2 4" id="KW-0548">Nucleotidyltransferase</keyword>
<comment type="catalytic activity">
    <reaction evidence="4">
        <text>2-C-methyl-D-erythritol 4-phosphate + CTP + H(+) = 4-CDP-2-C-methyl-D-erythritol + diphosphate</text>
        <dbReference type="Rhea" id="RHEA:13429"/>
        <dbReference type="ChEBI" id="CHEBI:15378"/>
        <dbReference type="ChEBI" id="CHEBI:33019"/>
        <dbReference type="ChEBI" id="CHEBI:37563"/>
        <dbReference type="ChEBI" id="CHEBI:57823"/>
        <dbReference type="ChEBI" id="CHEBI:58262"/>
        <dbReference type="EC" id="2.7.7.60"/>
    </reaction>
</comment>
<dbReference type="PANTHER" id="PTHR32125:SF4">
    <property type="entry name" value="2-C-METHYL-D-ERYTHRITOL 4-PHOSPHATE CYTIDYLYLTRANSFERASE, CHLOROPLASTIC"/>
    <property type="match status" value="1"/>
</dbReference>
<evidence type="ECO:0000256" key="2">
    <source>
        <dbReference type="ARBA" id="ARBA00022695"/>
    </source>
</evidence>
<accession>A0A9X1V8T8</accession>
<reference evidence="5" key="1">
    <citation type="submission" date="2022-03" db="EMBL/GenBank/DDBJ databases">
        <title>Draft Genome Sequence of Firmicute Strain S0AB, a Heterotrophic Iron/Sulfur-Oxidizing Extreme Acidophile.</title>
        <authorList>
            <person name="Vergara E."/>
            <person name="Pakostova E."/>
            <person name="Johnson D.B."/>
            <person name="Holmes D.S."/>
        </authorList>
    </citation>
    <scope>NUCLEOTIDE SEQUENCE</scope>
    <source>
        <strain evidence="5">S0AB</strain>
    </source>
</reference>
<dbReference type="SUPFAM" id="SSF53448">
    <property type="entry name" value="Nucleotide-diphospho-sugar transferases"/>
    <property type="match status" value="1"/>
</dbReference>
<comment type="function">
    <text evidence="4">Catalyzes the formation of 4-diphosphocytidyl-2-C-methyl-D-erythritol from CTP and 2-C-methyl-D-erythritol 4-phosphate (MEP).</text>
</comment>
<name>A0A9X1V8T8_9BACL</name>
<evidence type="ECO:0000256" key="4">
    <source>
        <dbReference type="HAMAP-Rule" id="MF_00108"/>
    </source>
</evidence>
<dbReference type="PANTHER" id="PTHR32125">
    <property type="entry name" value="2-C-METHYL-D-ERYTHRITOL 4-PHOSPHATE CYTIDYLYLTRANSFERASE, CHLOROPLASTIC"/>
    <property type="match status" value="1"/>
</dbReference>
<dbReference type="InterPro" id="IPR001228">
    <property type="entry name" value="IspD"/>
</dbReference>
<keyword evidence="3 4" id="KW-0414">Isoprene biosynthesis</keyword>
<dbReference type="EC" id="2.7.7.60" evidence="4"/>
<dbReference type="FunFam" id="3.90.550.10:FF:000003">
    <property type="entry name" value="2-C-methyl-D-erythritol 4-phosphate cytidylyltransferase"/>
    <property type="match status" value="1"/>
</dbReference>
<protein>
    <recommendedName>
        <fullName evidence="4">2-C-methyl-D-erythritol 4-phosphate cytidylyltransferase</fullName>
        <ecNumber evidence="4">2.7.7.60</ecNumber>
    </recommendedName>
    <alternativeName>
        <fullName evidence="4">4-diphosphocytidyl-2C-methyl-D-erythritol synthase</fullName>
    </alternativeName>
    <alternativeName>
        <fullName evidence="4">MEP cytidylyltransferase</fullName>
        <shortName evidence="4">MCT</shortName>
    </alternativeName>
</protein>
<feature type="site" description="Positions MEP for the nucleophilic attack" evidence="4">
    <location>
        <position position="223"/>
    </location>
</feature>
<dbReference type="Pfam" id="PF01128">
    <property type="entry name" value="IspD"/>
    <property type="match status" value="1"/>
</dbReference>
<dbReference type="GO" id="GO:0019288">
    <property type="term" value="P:isopentenyl diphosphate biosynthetic process, methylerythritol 4-phosphate pathway"/>
    <property type="evidence" value="ECO:0007669"/>
    <property type="project" value="UniProtKB-UniRule"/>
</dbReference>
<evidence type="ECO:0000313" key="6">
    <source>
        <dbReference type="Proteomes" id="UP001139263"/>
    </source>
</evidence>
<comment type="caution">
    <text evidence="5">The sequence shown here is derived from an EMBL/GenBank/DDBJ whole genome shotgun (WGS) entry which is preliminary data.</text>
</comment>
<dbReference type="Gene3D" id="3.90.550.10">
    <property type="entry name" value="Spore Coat Polysaccharide Biosynthesis Protein SpsA, Chain A"/>
    <property type="match status" value="1"/>
</dbReference>
<sequence length="244" mass="27616">MVLERHNVDDTMSGMMIEELDVLVMAAGMGTRMGGAERKQWLSLCGRPLFMYTVERILSFGVTSCIVVVHPDDLLRVEEELRTKQWENVRVTTGGDDRQLSVHYGLQLATRKYVAVHDGARPFLTREDFLAVIAKAAITGAATLAHPVYDTIKRGDEHLLVAEHVDRSMLWAVQTPQVFLRTWLHTAHEMAKERDDRGTDDTVLVEHIGKPVSLVRGSKWNVKLTDAEDIVYMRMWEAQTCGLD</sequence>
<dbReference type="GO" id="GO:0050518">
    <property type="term" value="F:2-C-methyl-D-erythritol 4-phosphate cytidylyltransferase activity"/>
    <property type="evidence" value="ECO:0007669"/>
    <property type="project" value="UniProtKB-UniRule"/>
</dbReference>
<feature type="site" description="Transition state stabilizer" evidence="4">
    <location>
        <position position="39"/>
    </location>
</feature>
<evidence type="ECO:0000313" key="5">
    <source>
        <dbReference type="EMBL" id="MCI0183871.1"/>
    </source>
</evidence>
<gene>
    <name evidence="4 5" type="primary">ispD</name>
    <name evidence="5" type="ORF">MM817_02162</name>
</gene>
<dbReference type="EMBL" id="JALBUF010000006">
    <property type="protein sequence ID" value="MCI0183871.1"/>
    <property type="molecule type" value="Genomic_DNA"/>
</dbReference>
<dbReference type="AlphaFoldDB" id="A0A9X1V8T8"/>
<proteinExistence type="inferred from homology"/>
<keyword evidence="1 4" id="KW-0808">Transferase</keyword>
<feature type="site" description="Positions MEP for the nucleophilic attack" evidence="4">
    <location>
        <position position="167"/>
    </location>
</feature>
<comment type="similarity">
    <text evidence="4">Belongs to the IspD/TarI cytidylyltransferase family. IspD subfamily.</text>
</comment>